<dbReference type="Pfam" id="PF00643">
    <property type="entry name" value="zf-B_box"/>
    <property type="match status" value="1"/>
</dbReference>
<evidence type="ECO:0008006" key="11">
    <source>
        <dbReference type="Google" id="ProtNLM"/>
    </source>
</evidence>
<sequence>CIHERVVFHTFCVCTHRMKLESASPAPTCMSVKSELSMDRPINFHNGELSASLLKEDHFRCSLCTDVLKEPVYIPCGHCYCKICIQTYWTKPSYGRRYSCPQCRKRFNTCPVLKPNSALAKVVEKLQQAGLSPAHCYAGPGDVECDFCTGRKLRALKSCLTCTASYCETHVRQHYTVAALQRHMMVDATEDLEQRLCQLHHKALEVFCKTDQTFICLICMMEEHKEHDTVVAKSEAPTDEANTSVKKHQKIRKFDSLEENKMEKEIKHLLKENKELTTKVENLQRADTELTYLAKLLCRGLEEDFVEMAALGRRLDLGMLYDCRCDSVCSDVFLWDESTLSSMKLSLSRPHTDVRILEGESLQERLQALDLNPFLRASVVSGLVEVAGAAAFLNHSTQSWLQDRVTLDYRNSTRLDMLNHTLLHSGAPLSLTNQNTATHVVMAVLYGVQAFFVFDNKTESSEGNTVLRTTFKKMIASSCETELISCLTESEHACCSLYDTAHYIDGNDVTSPMIFDTPLKLYSLLQKLKDRTAVPLKVWLYPLKKLDPTLPHVVGDISGNILSKTENVLECSERSLRVCQKLIYSNISLSTWAPALKDAFCQFSACLQQYRSEFQRALAFCIKAIREIGEGEESLRDLLQRHEQSCFSPENIRQWLQNREAEVRALNELRDNDVTIVKSQKELKEVTQDSQTDSVLCLILTSVGGKDPFLSALKQHIDSVNAVNTQETQPSFRLSDTSHKVLSDLHLFLAYKETDKTAEKIKFIAAPLAKSHSPASSIYLYQSGHLVSCNVKLDVKPEILPKIIAVKERSVKLKLQSSKTRRSRYRVEYRAVSCRVRDPVEMKWRVSDTYLGENWEILGLTPETLYQLRYAVMNSNSLSDYSRITEFQTRPRARPGRPEIVRQFDNSLTVAWRKVKGDSPVLHYMVEYMKVGLEGWQSILTEGPKCECTITFSSHTCYRVRVSAVYGEGITSRPSEEAEVPVDEWSINLSEKKASLFLEALKLQTGKKPVELRGWPDEESEVRSFVQCLPYISRLSFLSELFWELLSKTQKMNRKREVMKVLLKLMVAAAACDAATGESFTKLLTSVCSYTAFPFEGDYYNYYPMMQCDFLLEMYLFAKNYEIQTGRRVLPALQRLYQSVPAAWTIDLSERKASFFLEVLKLQTVKKPVKLIGWSDEENEVSSFLQCLPYISRLRSVPHIFVFHFS</sequence>
<dbReference type="SUPFAM" id="SSF57850">
    <property type="entry name" value="RING/U-box"/>
    <property type="match status" value="1"/>
</dbReference>
<evidence type="ECO:0000259" key="8">
    <source>
        <dbReference type="PROSITE" id="PS50853"/>
    </source>
</evidence>
<dbReference type="InterPro" id="IPR003961">
    <property type="entry name" value="FN3_dom"/>
</dbReference>
<evidence type="ECO:0000259" key="6">
    <source>
        <dbReference type="PROSITE" id="PS50089"/>
    </source>
</evidence>
<dbReference type="Gene3D" id="3.30.40.10">
    <property type="entry name" value="Zinc/RING finger domain, C3HC4 (zinc finger)"/>
    <property type="match status" value="1"/>
</dbReference>
<dbReference type="SMART" id="SM00184">
    <property type="entry name" value="RING"/>
    <property type="match status" value="1"/>
</dbReference>
<feature type="domain" description="RING-type" evidence="6">
    <location>
        <begin position="61"/>
        <end position="104"/>
    </location>
</feature>
<dbReference type="Gene3D" id="2.60.40.10">
    <property type="entry name" value="Immunoglobulins"/>
    <property type="match status" value="2"/>
</dbReference>
<feature type="domain" description="Fibronectin type-III" evidence="8">
    <location>
        <begin position="894"/>
        <end position="985"/>
    </location>
</feature>
<dbReference type="InterPro" id="IPR001841">
    <property type="entry name" value="Znf_RING"/>
</dbReference>
<evidence type="ECO:0000256" key="4">
    <source>
        <dbReference type="PROSITE-ProRule" id="PRU00024"/>
    </source>
</evidence>
<dbReference type="Gene3D" id="4.10.830.40">
    <property type="match status" value="1"/>
</dbReference>
<dbReference type="PROSITE" id="PS00518">
    <property type="entry name" value="ZF_RING_1"/>
    <property type="match status" value="1"/>
</dbReference>
<keyword evidence="3" id="KW-0862">Zinc</keyword>
<dbReference type="InterPro" id="IPR000315">
    <property type="entry name" value="Znf_B-box"/>
</dbReference>
<protein>
    <recommendedName>
        <fullName evidence="11">Fibronectin type-III domain-containing protein</fullName>
    </recommendedName>
</protein>
<dbReference type="PROSITE" id="PS50089">
    <property type="entry name" value="ZF_RING_2"/>
    <property type="match status" value="1"/>
</dbReference>
<evidence type="ECO:0000256" key="2">
    <source>
        <dbReference type="ARBA" id="ARBA00022771"/>
    </source>
</evidence>
<dbReference type="InterPro" id="IPR013083">
    <property type="entry name" value="Znf_RING/FYVE/PHD"/>
</dbReference>
<evidence type="ECO:0000313" key="9">
    <source>
        <dbReference type="EMBL" id="KAK1792596.1"/>
    </source>
</evidence>
<feature type="domain" description="B box-type" evidence="7">
    <location>
        <begin position="192"/>
        <end position="232"/>
    </location>
</feature>
<dbReference type="InterPro" id="IPR036116">
    <property type="entry name" value="FN3_sf"/>
</dbReference>
<feature type="domain" description="Fibronectin type-III" evidence="8">
    <location>
        <begin position="796"/>
        <end position="892"/>
    </location>
</feature>
<dbReference type="PROSITE" id="PS50853">
    <property type="entry name" value="FN3"/>
    <property type="match status" value="2"/>
</dbReference>
<gene>
    <name evidence="9" type="ORF">P4O66_012537</name>
</gene>
<evidence type="ECO:0000259" key="7">
    <source>
        <dbReference type="PROSITE" id="PS50119"/>
    </source>
</evidence>
<dbReference type="SMART" id="SM00336">
    <property type="entry name" value="BBOX"/>
    <property type="match status" value="1"/>
</dbReference>
<dbReference type="Pfam" id="PF15227">
    <property type="entry name" value="zf-C3HC4_4"/>
    <property type="match status" value="1"/>
</dbReference>
<dbReference type="Proteomes" id="UP001239994">
    <property type="component" value="Unassembled WGS sequence"/>
</dbReference>
<dbReference type="PANTHER" id="PTHR31594:SF16">
    <property type="entry name" value="SI:CH211-281L24.3"/>
    <property type="match status" value="1"/>
</dbReference>
<name>A0AAD8Z6X8_9TELE</name>
<evidence type="ECO:0000256" key="3">
    <source>
        <dbReference type="ARBA" id="ARBA00022833"/>
    </source>
</evidence>
<dbReference type="CDD" id="cd19769">
    <property type="entry name" value="Bbox2_TRIM16-like"/>
    <property type="match status" value="1"/>
</dbReference>
<dbReference type="GO" id="GO:0008270">
    <property type="term" value="F:zinc ion binding"/>
    <property type="evidence" value="ECO:0007669"/>
    <property type="project" value="UniProtKB-KW"/>
</dbReference>
<feature type="coiled-coil region" evidence="5">
    <location>
        <begin position="259"/>
        <end position="286"/>
    </location>
</feature>
<feature type="non-terminal residue" evidence="9">
    <location>
        <position position="1"/>
    </location>
</feature>
<evidence type="ECO:0000313" key="10">
    <source>
        <dbReference type="Proteomes" id="UP001239994"/>
    </source>
</evidence>
<reference evidence="9" key="1">
    <citation type="submission" date="2023-03" db="EMBL/GenBank/DDBJ databases">
        <title>Electrophorus voltai genome.</title>
        <authorList>
            <person name="Bian C."/>
        </authorList>
    </citation>
    <scope>NUCLEOTIDE SEQUENCE</scope>
    <source>
        <strain evidence="9">CB-2022</strain>
        <tissue evidence="9">Muscle</tissue>
    </source>
</reference>
<dbReference type="EMBL" id="JAROKS010000019">
    <property type="protein sequence ID" value="KAK1792596.1"/>
    <property type="molecule type" value="Genomic_DNA"/>
</dbReference>
<dbReference type="InterPro" id="IPR048997">
    <property type="entry name" value="Stonustoxin-like_helical"/>
</dbReference>
<keyword evidence="1" id="KW-0479">Metal-binding</keyword>
<dbReference type="Gene3D" id="3.30.160.60">
    <property type="entry name" value="Classic Zinc Finger"/>
    <property type="match status" value="1"/>
</dbReference>
<dbReference type="InterPro" id="IPR040581">
    <property type="entry name" value="Thioredoxin_11"/>
</dbReference>
<dbReference type="PROSITE" id="PS50119">
    <property type="entry name" value="ZF_BBOX"/>
    <property type="match status" value="1"/>
</dbReference>
<keyword evidence="5" id="KW-0175">Coiled coil</keyword>
<dbReference type="CDD" id="cd00063">
    <property type="entry name" value="FN3"/>
    <property type="match status" value="2"/>
</dbReference>
<dbReference type="InterPro" id="IPR052090">
    <property type="entry name" value="Cytolytic_pore-forming_toxin"/>
</dbReference>
<organism evidence="9 10">
    <name type="scientific">Electrophorus voltai</name>
    <dbReference type="NCBI Taxonomy" id="2609070"/>
    <lineage>
        <taxon>Eukaryota</taxon>
        <taxon>Metazoa</taxon>
        <taxon>Chordata</taxon>
        <taxon>Craniata</taxon>
        <taxon>Vertebrata</taxon>
        <taxon>Euteleostomi</taxon>
        <taxon>Actinopterygii</taxon>
        <taxon>Neopterygii</taxon>
        <taxon>Teleostei</taxon>
        <taxon>Ostariophysi</taxon>
        <taxon>Gymnotiformes</taxon>
        <taxon>Gymnotoidei</taxon>
        <taxon>Gymnotidae</taxon>
        <taxon>Electrophorus</taxon>
    </lineage>
</organism>
<keyword evidence="10" id="KW-1185">Reference proteome</keyword>
<dbReference type="InterPro" id="IPR017907">
    <property type="entry name" value="Znf_RING_CS"/>
</dbReference>
<keyword evidence="2 4" id="KW-0863">Zinc-finger</keyword>
<comment type="caution">
    <text evidence="9">The sequence shown here is derived from an EMBL/GenBank/DDBJ whole genome shotgun (WGS) entry which is preliminary data.</text>
</comment>
<accession>A0AAD8Z6X8</accession>
<dbReference type="AlphaFoldDB" id="A0AAD8Z6X8"/>
<dbReference type="PANTHER" id="PTHR31594">
    <property type="entry name" value="AIG1-TYPE G DOMAIN-CONTAINING PROTEIN"/>
    <property type="match status" value="1"/>
</dbReference>
<dbReference type="SUPFAM" id="SSF57845">
    <property type="entry name" value="B-box zinc-binding domain"/>
    <property type="match status" value="1"/>
</dbReference>
<dbReference type="SUPFAM" id="SSF49265">
    <property type="entry name" value="Fibronectin type III"/>
    <property type="match status" value="1"/>
</dbReference>
<evidence type="ECO:0000256" key="1">
    <source>
        <dbReference type="ARBA" id="ARBA00022723"/>
    </source>
</evidence>
<proteinExistence type="predicted"/>
<dbReference type="Pfam" id="PF18078">
    <property type="entry name" value="Thioredoxin_11"/>
    <property type="match status" value="1"/>
</dbReference>
<dbReference type="InterPro" id="IPR013783">
    <property type="entry name" value="Ig-like_fold"/>
</dbReference>
<evidence type="ECO:0000256" key="5">
    <source>
        <dbReference type="SAM" id="Coils"/>
    </source>
</evidence>
<dbReference type="SMART" id="SM00060">
    <property type="entry name" value="FN3"/>
    <property type="match status" value="2"/>
</dbReference>
<dbReference type="Pfam" id="PF21109">
    <property type="entry name" value="Stonustoxin_helical"/>
    <property type="match status" value="1"/>
</dbReference>
<dbReference type="Gene3D" id="1.20.58.1200">
    <property type="entry name" value="RNA silencing suppressor P21, N-terminal domain"/>
    <property type="match status" value="2"/>
</dbReference>